<dbReference type="InterPro" id="IPR010985">
    <property type="entry name" value="Ribbon_hlx_hlx"/>
</dbReference>
<dbReference type="AlphaFoldDB" id="A0A7X2MH50"/>
<evidence type="ECO:0000313" key="1">
    <source>
        <dbReference type="EMBL" id="MSE09435.1"/>
    </source>
</evidence>
<proteinExistence type="predicted"/>
<gene>
    <name evidence="1" type="ORF">GKC33_12330</name>
</gene>
<feature type="non-terminal residue" evidence="1">
    <location>
        <position position="80"/>
    </location>
</feature>
<reference evidence="1 2" key="1">
    <citation type="submission" date="2019-11" db="EMBL/GenBank/DDBJ databases">
        <title>Draft Genome Sequence of Plant Growth-Promoting Rhizosphere-Associated Bacteria.</title>
        <authorList>
            <person name="Vasilyev I.Y."/>
            <person name="Radchenko V."/>
            <person name="Ilnitskaya E.V."/>
        </authorList>
    </citation>
    <scope>NUCLEOTIDE SEQUENCE [LARGE SCALE GENOMIC DNA]</scope>
    <source>
        <strain evidence="1 2">VRA_01-1sq_f</strain>
    </source>
</reference>
<evidence type="ECO:0000313" key="2">
    <source>
        <dbReference type="Proteomes" id="UP000467635"/>
    </source>
</evidence>
<dbReference type="GO" id="GO:0006355">
    <property type="term" value="P:regulation of DNA-templated transcription"/>
    <property type="evidence" value="ECO:0007669"/>
    <property type="project" value="InterPro"/>
</dbReference>
<organism evidence="1 2">
    <name type="scientific">Ligilactobacillus salivarius</name>
    <dbReference type="NCBI Taxonomy" id="1624"/>
    <lineage>
        <taxon>Bacteria</taxon>
        <taxon>Bacillati</taxon>
        <taxon>Bacillota</taxon>
        <taxon>Bacilli</taxon>
        <taxon>Lactobacillales</taxon>
        <taxon>Lactobacillaceae</taxon>
        <taxon>Ligilactobacillus</taxon>
    </lineage>
</organism>
<dbReference type="EMBL" id="WKKX01000863">
    <property type="protein sequence ID" value="MSE09435.1"/>
    <property type="molecule type" value="Genomic_DNA"/>
</dbReference>
<name>A0A7X2MH50_9LACO</name>
<dbReference type="Proteomes" id="UP000467635">
    <property type="component" value="Unassembled WGS sequence"/>
</dbReference>
<sequence>MGNKAILVRNLSEEEIEKLKLMASKKKISLNELCLQILKQEVDTTNTNQGKTILIEYFKEIVKTNDILLDVIHKQIKSKK</sequence>
<accession>A0A7X2MH50</accession>
<protein>
    <submittedName>
        <fullName evidence="1">Uncharacterized protein</fullName>
    </submittedName>
</protein>
<dbReference type="SUPFAM" id="SSF47598">
    <property type="entry name" value="Ribbon-helix-helix"/>
    <property type="match status" value="1"/>
</dbReference>
<comment type="caution">
    <text evidence="1">The sequence shown here is derived from an EMBL/GenBank/DDBJ whole genome shotgun (WGS) entry which is preliminary data.</text>
</comment>